<dbReference type="Proteomes" id="UP001194468">
    <property type="component" value="Unassembled WGS sequence"/>
</dbReference>
<evidence type="ECO:0008006" key="3">
    <source>
        <dbReference type="Google" id="ProtNLM"/>
    </source>
</evidence>
<dbReference type="AlphaFoldDB" id="A0AAD4C179"/>
<dbReference type="InterPro" id="IPR053044">
    <property type="entry name" value="Metallo-hydrolase/TatD-type"/>
</dbReference>
<organism evidence="1 2">
    <name type="scientific">Boletus edulis BED1</name>
    <dbReference type="NCBI Taxonomy" id="1328754"/>
    <lineage>
        <taxon>Eukaryota</taxon>
        <taxon>Fungi</taxon>
        <taxon>Dikarya</taxon>
        <taxon>Basidiomycota</taxon>
        <taxon>Agaricomycotina</taxon>
        <taxon>Agaricomycetes</taxon>
        <taxon>Agaricomycetidae</taxon>
        <taxon>Boletales</taxon>
        <taxon>Boletineae</taxon>
        <taxon>Boletaceae</taxon>
        <taxon>Boletoideae</taxon>
        <taxon>Boletus</taxon>
    </lineage>
</organism>
<dbReference type="Pfam" id="PF01026">
    <property type="entry name" value="TatD_DNase"/>
    <property type="match status" value="1"/>
</dbReference>
<keyword evidence="2" id="KW-1185">Reference proteome</keyword>
<dbReference type="EMBL" id="WHUW01000005">
    <property type="protein sequence ID" value="KAF8445668.1"/>
    <property type="molecule type" value="Genomic_DNA"/>
</dbReference>
<dbReference type="PANTHER" id="PTHR47345:SF1">
    <property type="entry name" value="CUT9-INTERACTING PROTEIN SCN1"/>
    <property type="match status" value="1"/>
</dbReference>
<comment type="caution">
    <text evidence="1">The sequence shown here is derived from an EMBL/GenBank/DDBJ whole genome shotgun (WGS) entry which is preliminary data.</text>
</comment>
<reference evidence="1" key="2">
    <citation type="journal article" date="2020" name="Nat. Commun.">
        <title>Large-scale genome sequencing of mycorrhizal fungi provides insights into the early evolution of symbiotic traits.</title>
        <authorList>
            <person name="Miyauchi S."/>
            <person name="Kiss E."/>
            <person name="Kuo A."/>
            <person name="Drula E."/>
            <person name="Kohler A."/>
            <person name="Sanchez-Garcia M."/>
            <person name="Morin E."/>
            <person name="Andreopoulos B."/>
            <person name="Barry K.W."/>
            <person name="Bonito G."/>
            <person name="Buee M."/>
            <person name="Carver A."/>
            <person name="Chen C."/>
            <person name="Cichocki N."/>
            <person name="Clum A."/>
            <person name="Culley D."/>
            <person name="Crous P.W."/>
            <person name="Fauchery L."/>
            <person name="Girlanda M."/>
            <person name="Hayes R.D."/>
            <person name="Keri Z."/>
            <person name="LaButti K."/>
            <person name="Lipzen A."/>
            <person name="Lombard V."/>
            <person name="Magnuson J."/>
            <person name="Maillard F."/>
            <person name="Murat C."/>
            <person name="Nolan M."/>
            <person name="Ohm R.A."/>
            <person name="Pangilinan J."/>
            <person name="Pereira M.F."/>
            <person name="Perotto S."/>
            <person name="Peter M."/>
            <person name="Pfister S."/>
            <person name="Riley R."/>
            <person name="Sitrit Y."/>
            <person name="Stielow J.B."/>
            <person name="Szollosi G."/>
            <person name="Zifcakova L."/>
            <person name="Stursova M."/>
            <person name="Spatafora J.W."/>
            <person name="Tedersoo L."/>
            <person name="Vaario L.M."/>
            <person name="Yamada A."/>
            <person name="Yan M."/>
            <person name="Wang P."/>
            <person name="Xu J."/>
            <person name="Bruns T."/>
            <person name="Baldrian P."/>
            <person name="Vilgalys R."/>
            <person name="Dunand C."/>
            <person name="Henrissat B."/>
            <person name="Grigoriev I.V."/>
            <person name="Hibbett D."/>
            <person name="Nagy L.G."/>
            <person name="Martin F.M."/>
        </authorList>
    </citation>
    <scope>NUCLEOTIDE SEQUENCE</scope>
    <source>
        <strain evidence="1">BED1</strain>
    </source>
</reference>
<dbReference type="SUPFAM" id="SSF51556">
    <property type="entry name" value="Metallo-dependent hydrolases"/>
    <property type="match status" value="1"/>
</dbReference>
<proteinExistence type="predicted"/>
<dbReference type="InterPro" id="IPR032466">
    <property type="entry name" value="Metal_Hydrolase"/>
</dbReference>
<protein>
    <recommendedName>
        <fullName evidence="3">TatD DNase family Scn1</fullName>
    </recommendedName>
</protein>
<evidence type="ECO:0000313" key="1">
    <source>
        <dbReference type="EMBL" id="KAF8445668.1"/>
    </source>
</evidence>
<name>A0AAD4C179_BOLED</name>
<dbReference type="InterPro" id="IPR001130">
    <property type="entry name" value="TatD-like"/>
</dbReference>
<dbReference type="PANTHER" id="PTHR47345">
    <property type="entry name" value="CUT9-INTERACTING PROTEIN SCN1"/>
    <property type="match status" value="1"/>
</dbReference>
<evidence type="ECO:0000313" key="2">
    <source>
        <dbReference type="Proteomes" id="UP001194468"/>
    </source>
</evidence>
<dbReference type="Gene3D" id="3.20.20.140">
    <property type="entry name" value="Metal-dependent hydrolases"/>
    <property type="match status" value="1"/>
</dbReference>
<reference evidence="1" key="1">
    <citation type="submission" date="2019-10" db="EMBL/GenBank/DDBJ databases">
        <authorList>
            <consortium name="DOE Joint Genome Institute"/>
            <person name="Kuo A."/>
            <person name="Miyauchi S."/>
            <person name="Kiss E."/>
            <person name="Drula E."/>
            <person name="Kohler A."/>
            <person name="Sanchez-Garcia M."/>
            <person name="Andreopoulos B."/>
            <person name="Barry K.W."/>
            <person name="Bonito G."/>
            <person name="Buee M."/>
            <person name="Carver A."/>
            <person name="Chen C."/>
            <person name="Cichocki N."/>
            <person name="Clum A."/>
            <person name="Culley D."/>
            <person name="Crous P.W."/>
            <person name="Fauchery L."/>
            <person name="Girlanda M."/>
            <person name="Hayes R."/>
            <person name="Keri Z."/>
            <person name="LaButti K."/>
            <person name="Lipzen A."/>
            <person name="Lombard V."/>
            <person name="Magnuson J."/>
            <person name="Maillard F."/>
            <person name="Morin E."/>
            <person name="Murat C."/>
            <person name="Nolan M."/>
            <person name="Ohm R."/>
            <person name="Pangilinan J."/>
            <person name="Pereira M."/>
            <person name="Perotto S."/>
            <person name="Peter M."/>
            <person name="Riley R."/>
            <person name="Sitrit Y."/>
            <person name="Stielow B."/>
            <person name="Szollosi G."/>
            <person name="Zifcakova L."/>
            <person name="Stursova M."/>
            <person name="Spatafora J.W."/>
            <person name="Tedersoo L."/>
            <person name="Vaario L.-M."/>
            <person name="Yamada A."/>
            <person name="Yan M."/>
            <person name="Wang P."/>
            <person name="Xu J."/>
            <person name="Bruns T."/>
            <person name="Baldrian P."/>
            <person name="Vilgalys R."/>
            <person name="Henrissat B."/>
            <person name="Grigoriev I.V."/>
            <person name="Hibbett D."/>
            <person name="Nagy L.G."/>
            <person name="Martin F.M."/>
        </authorList>
    </citation>
    <scope>NUCLEOTIDE SEQUENCE</scope>
    <source>
        <strain evidence="1">BED1</strain>
    </source>
</reference>
<gene>
    <name evidence="1" type="ORF">L210DRAFT_3473612</name>
</gene>
<accession>A0AAD4C179</accession>
<dbReference type="GO" id="GO:0016788">
    <property type="term" value="F:hydrolase activity, acting on ester bonds"/>
    <property type="evidence" value="ECO:0007669"/>
    <property type="project" value="InterPro"/>
</dbReference>
<sequence length="352" mass="40174">MSVAEQREATLQQPPTLLPPLDVLRHVVDVHCHPTDSDVTTEAMDTLAITICAMSSRPADQSLVRGLANAYPEKVVPCFGYHPWFSHWISVSPNVTKEEHYRPLFSPSGEHQKMFERLLPHLPDPIPLADVLAELRRNLSSFSQAMLGEVGLDRAARVPIDYAATPRELTHFIVPLEHQLAILEPQIDLAVEFYRNISIHSVKSQQATMALLDRMRQKHGSKWHRISIDLHSCGLSVETWKAIEKRHLNVYMSLSTVINGRSPNHRALIEACSPSRILVESDYHPVERCAERTWEMVLTVAEIKGWAIETTWTEDLRAEDWGAVRRLERNWQEFQKGNHEVNPLRPVARQTP</sequence>